<evidence type="ECO:0000313" key="3">
    <source>
        <dbReference type="Proteomes" id="UP000013827"/>
    </source>
</evidence>
<reference evidence="2" key="2">
    <citation type="submission" date="2024-10" db="UniProtKB">
        <authorList>
            <consortium name="EnsemblProtists"/>
        </authorList>
    </citation>
    <scope>IDENTIFICATION</scope>
</reference>
<reference evidence="3" key="1">
    <citation type="journal article" date="2013" name="Nature">
        <title>Pan genome of the phytoplankton Emiliania underpins its global distribution.</title>
        <authorList>
            <person name="Read B.A."/>
            <person name="Kegel J."/>
            <person name="Klute M.J."/>
            <person name="Kuo A."/>
            <person name="Lefebvre S.C."/>
            <person name="Maumus F."/>
            <person name="Mayer C."/>
            <person name="Miller J."/>
            <person name="Monier A."/>
            <person name="Salamov A."/>
            <person name="Young J."/>
            <person name="Aguilar M."/>
            <person name="Claverie J.M."/>
            <person name="Frickenhaus S."/>
            <person name="Gonzalez K."/>
            <person name="Herman E.K."/>
            <person name="Lin Y.C."/>
            <person name="Napier J."/>
            <person name="Ogata H."/>
            <person name="Sarno A.F."/>
            <person name="Shmutz J."/>
            <person name="Schroeder D."/>
            <person name="de Vargas C."/>
            <person name="Verret F."/>
            <person name="von Dassow P."/>
            <person name="Valentin K."/>
            <person name="Van de Peer Y."/>
            <person name="Wheeler G."/>
            <person name="Dacks J.B."/>
            <person name="Delwiche C.F."/>
            <person name="Dyhrman S.T."/>
            <person name="Glockner G."/>
            <person name="John U."/>
            <person name="Richards T."/>
            <person name="Worden A.Z."/>
            <person name="Zhang X."/>
            <person name="Grigoriev I.V."/>
            <person name="Allen A.E."/>
            <person name="Bidle K."/>
            <person name="Borodovsky M."/>
            <person name="Bowler C."/>
            <person name="Brownlee C."/>
            <person name="Cock J.M."/>
            <person name="Elias M."/>
            <person name="Gladyshev V.N."/>
            <person name="Groth M."/>
            <person name="Guda C."/>
            <person name="Hadaegh A."/>
            <person name="Iglesias-Rodriguez M.D."/>
            <person name="Jenkins J."/>
            <person name="Jones B.M."/>
            <person name="Lawson T."/>
            <person name="Leese F."/>
            <person name="Lindquist E."/>
            <person name="Lobanov A."/>
            <person name="Lomsadze A."/>
            <person name="Malik S.B."/>
            <person name="Marsh M.E."/>
            <person name="Mackinder L."/>
            <person name="Mock T."/>
            <person name="Mueller-Roeber B."/>
            <person name="Pagarete A."/>
            <person name="Parker M."/>
            <person name="Probert I."/>
            <person name="Quesneville H."/>
            <person name="Raines C."/>
            <person name="Rensing S.A."/>
            <person name="Riano-Pachon D.M."/>
            <person name="Richier S."/>
            <person name="Rokitta S."/>
            <person name="Shiraiwa Y."/>
            <person name="Soanes D.M."/>
            <person name="van der Giezen M."/>
            <person name="Wahlund T.M."/>
            <person name="Williams B."/>
            <person name="Wilson W."/>
            <person name="Wolfe G."/>
            <person name="Wurch L.L."/>
        </authorList>
    </citation>
    <scope>NUCLEOTIDE SEQUENCE</scope>
</reference>
<dbReference type="EnsemblProtists" id="EOD20537">
    <property type="protein sequence ID" value="EOD20537"/>
    <property type="gene ID" value="EMIHUDRAFT_208442"/>
</dbReference>
<dbReference type="HOGENOM" id="CLU_620291_0_0_1"/>
<dbReference type="Proteomes" id="UP000013827">
    <property type="component" value="Unassembled WGS sequence"/>
</dbReference>
<feature type="region of interest" description="Disordered" evidence="1">
    <location>
        <begin position="114"/>
        <end position="136"/>
    </location>
</feature>
<accession>A0A0D3JAK2</accession>
<name>A0A0D3JAK2_EMIH1</name>
<protein>
    <submittedName>
        <fullName evidence="2">Uncharacterized protein</fullName>
    </submittedName>
</protein>
<dbReference type="GeneID" id="17266084"/>
<proteinExistence type="predicted"/>
<keyword evidence="3" id="KW-1185">Reference proteome</keyword>
<sequence length="442" mass="48957">MLLLLAAMGTAASPDSELDLFRRAAPLLSQKRKGGWNAEEKWSALCFSWLSDAGENASLSDGPLAHKKKKTVQKQIERWKADERFADTMSLMVDTPPSERPSLIAQIRKVSTSEGRRALEQEANDEPNGAGNCSVDDAAMPLTAKHEKARVRALVYGLHSMTESRRDWTVEADLAILVKVNGSDGDVRSAVESLPCKEHFRYYTLLRLLPPDLCNEFFPTKQLPSDALPPRVLMGRSLLGKPVMRLPYEGSAFIEADDGSGNLPEYADISLISETKAAISIPFEWPLCIDPTHIITSDGSQVISPYAVDDVTRDTRLSELQKDISVFASRRLHRRVSSVVLFEECGQSDHEPAVTPWCDPSATAREVDLFNVAAGDRLRVYIVVDSLAAVPEDEPFCPIQEPSYVTAPEPYAEGAVRRELDALSVNDRGRPPKRAPRWDRGF</sequence>
<organism evidence="2 3">
    <name type="scientific">Emiliania huxleyi (strain CCMP1516)</name>
    <dbReference type="NCBI Taxonomy" id="280463"/>
    <lineage>
        <taxon>Eukaryota</taxon>
        <taxon>Haptista</taxon>
        <taxon>Haptophyta</taxon>
        <taxon>Prymnesiophyceae</taxon>
        <taxon>Isochrysidales</taxon>
        <taxon>Noelaerhabdaceae</taxon>
        <taxon>Emiliania</taxon>
    </lineage>
</organism>
<dbReference type="AlphaFoldDB" id="A0A0D3JAK2"/>
<evidence type="ECO:0000256" key="1">
    <source>
        <dbReference type="SAM" id="MobiDB-lite"/>
    </source>
</evidence>
<feature type="region of interest" description="Disordered" evidence="1">
    <location>
        <begin position="422"/>
        <end position="442"/>
    </location>
</feature>
<dbReference type="RefSeq" id="XP_005772966.1">
    <property type="nucleotide sequence ID" value="XM_005772909.1"/>
</dbReference>
<dbReference type="KEGG" id="ehx:EMIHUDRAFT_208442"/>
<evidence type="ECO:0000313" key="2">
    <source>
        <dbReference type="EnsemblProtists" id="EOD20537"/>
    </source>
</evidence>
<dbReference type="PaxDb" id="2903-EOD20537"/>